<proteinExistence type="predicted"/>
<protein>
    <recommendedName>
        <fullName evidence="3">Carboxypeptidase regulatory-like domain-containing protein</fullName>
    </recommendedName>
</protein>
<dbReference type="SUPFAM" id="SSF49464">
    <property type="entry name" value="Carboxypeptidase regulatory domain-like"/>
    <property type="match status" value="1"/>
</dbReference>
<dbReference type="STRING" id="652787.SAMN05216490_1227"/>
<dbReference type="InterPro" id="IPR008969">
    <property type="entry name" value="CarboxyPept-like_regulatory"/>
</dbReference>
<dbReference type="Gene3D" id="2.60.40.1930">
    <property type="match status" value="1"/>
</dbReference>
<dbReference type="AlphaFoldDB" id="A0A1H1SIP0"/>
<accession>A0A1H1SIP0</accession>
<evidence type="ECO:0008006" key="3">
    <source>
        <dbReference type="Google" id="ProtNLM"/>
    </source>
</evidence>
<evidence type="ECO:0000313" key="1">
    <source>
        <dbReference type="EMBL" id="SDS47910.1"/>
    </source>
</evidence>
<gene>
    <name evidence="1" type="ORF">SAMN05216490_1227</name>
</gene>
<evidence type="ECO:0000313" key="2">
    <source>
        <dbReference type="Proteomes" id="UP000199679"/>
    </source>
</evidence>
<name>A0A1H1SIP0_MUCMA</name>
<organism evidence="1 2">
    <name type="scientific">Mucilaginibacter mallensis</name>
    <dbReference type="NCBI Taxonomy" id="652787"/>
    <lineage>
        <taxon>Bacteria</taxon>
        <taxon>Pseudomonadati</taxon>
        <taxon>Bacteroidota</taxon>
        <taxon>Sphingobacteriia</taxon>
        <taxon>Sphingobacteriales</taxon>
        <taxon>Sphingobacteriaceae</taxon>
        <taxon>Mucilaginibacter</taxon>
    </lineage>
</organism>
<keyword evidence="2" id="KW-1185">Reference proteome</keyword>
<dbReference type="EMBL" id="LT629740">
    <property type="protein sequence ID" value="SDS47910.1"/>
    <property type="molecule type" value="Genomic_DNA"/>
</dbReference>
<sequence>MLCTHNQQLLNLTQMDKFLRKRKAIALLFFLPLLYLGVSAQAQTSTTSSQSIIDKTARYNDSLPTERLYLHLDKSYYSAGDTIWFKGYLINSALAYSPLSSRLYVDLINDHNKVVRHLVFPISFGLTLGNIYLDESLVHEGAYTIRAYTNWMRNFGPDQLFYTNLYVAASGSDSLLVNANSTLSANHLKIDLKFTGPKNQPSGVHDLQVKLADDKKTWQTSNAQTSASGDLNLDFDLPDNVPVKNLTLIAQDKKTNTTKLIPVNVTRTADIDLQFMPEGGQLVESLPTHIGFKAIGEDGKGINIKGVLIDKENNEEVSFESYHNGMGAFDFVPLPGEKYTAKITLPDGGVKTVNLPVIKTSGTLLKIKNNASDSLEVSVLATKDMQSATNDYTIIGQSRGAIYYAATFKLNKDYATFYVPKSSFPTGIAHFTLFNAQNQPLNERMSFINHHDNLKVEINSNAASYAPRDSIPVHITVKDDKGNPVVGSFSLSVTDDGQIKNTDINKTNILTQLLLSADLKGYVEDPAWYFSADNKAAKALDILLLTQGWIGYDWKDILNGPAQPAFDAEPQYMLKGKVVNVLGKPIANSNVTLLSTGKIKLYKDTTSDSRGQFTFKNFPLITDSIAFVLQARNAKGRIVNAGITVKDDDIPLVSLPYFPPPVPWYVNSDSTALNYINKSAAYHDALDGLKNGPGNHLLKTVNIKDRAVIKGSKNLNGAGSYDQAITQDEIVKAGKISLLKLIEQKVNSFHEGYGAKGNNLAFMLKDKRVHFSIDGIDIDRFYEKSDNSIPNDHYYYQKEILEYFTAEDITGIEVIYSTRFTALYDERNLPDGTATPPTARAGEDVAYLEITTRSGQGPYANRSTGIFVYKPVPITVPAQFYSPKYVVKNMYPRFTDLRSTIYWEPNIVTNKAGEAKTVFYAADPLTTYTIVLQGADLNGKVGYTTHQITIASKK</sequence>
<dbReference type="Proteomes" id="UP000199679">
    <property type="component" value="Chromosome I"/>
</dbReference>
<reference evidence="1 2" key="1">
    <citation type="submission" date="2016-10" db="EMBL/GenBank/DDBJ databases">
        <authorList>
            <person name="de Groot N.N."/>
        </authorList>
    </citation>
    <scope>NUCLEOTIDE SEQUENCE [LARGE SCALE GENOMIC DNA]</scope>
    <source>
        <strain evidence="1 2">MP1X4</strain>
    </source>
</reference>